<dbReference type="Proteomes" id="UP000616151">
    <property type="component" value="Unassembled WGS sequence"/>
</dbReference>
<reference evidence="1" key="1">
    <citation type="submission" date="2021-01" db="EMBL/GenBank/DDBJ databases">
        <authorList>
            <person name="Sun Q."/>
        </authorList>
    </citation>
    <scope>NUCLEOTIDE SEQUENCE</scope>
    <source>
        <strain evidence="1">YIM B02566</strain>
    </source>
</reference>
<organism evidence="1 2">
    <name type="scientific">Taklimakanibacter albus</name>
    <dbReference type="NCBI Taxonomy" id="2800327"/>
    <lineage>
        <taxon>Bacteria</taxon>
        <taxon>Pseudomonadati</taxon>
        <taxon>Pseudomonadota</taxon>
        <taxon>Alphaproteobacteria</taxon>
        <taxon>Hyphomicrobiales</taxon>
        <taxon>Aestuariivirgaceae</taxon>
        <taxon>Taklimakanibacter</taxon>
    </lineage>
</organism>
<protein>
    <submittedName>
        <fullName evidence="1">CreA family protein</fullName>
    </submittedName>
</protein>
<gene>
    <name evidence="1" type="ORF">JHL16_08350</name>
</gene>
<dbReference type="EMBL" id="JAENHL010000006">
    <property type="protein sequence ID" value="MBK1866359.1"/>
    <property type="molecule type" value="Genomic_DNA"/>
</dbReference>
<evidence type="ECO:0000313" key="2">
    <source>
        <dbReference type="Proteomes" id="UP000616151"/>
    </source>
</evidence>
<sequence>MRLYAKLVALAVAGCAVIAPLAAQEADDPELIFKKTTVWRMLSPDAKLATYALDDPLVEGVACHFTVPEIGGWTGWAGFAEERSEASLSCKQIGPITFKGKFAQGDDVYRMRRSMFFKKFHISRGCDAKRNVLVYLSYTDKLIEGSPQNSTTTVAVMPWGSLPAPKCGDFLE</sequence>
<proteinExistence type="predicted"/>
<comment type="caution">
    <text evidence="1">The sequence shown here is derived from an EMBL/GenBank/DDBJ whole genome shotgun (WGS) entry which is preliminary data.</text>
</comment>
<name>A0ACC5R135_9HYPH</name>
<accession>A0ACC5R135</accession>
<evidence type="ECO:0000313" key="1">
    <source>
        <dbReference type="EMBL" id="MBK1866359.1"/>
    </source>
</evidence>
<keyword evidence="2" id="KW-1185">Reference proteome</keyword>